<accession>A0ABW5J9K7</accession>
<name>A0ABW5J9K7_9BACT</name>
<dbReference type="InterPro" id="IPR009078">
    <property type="entry name" value="Ferritin-like_SF"/>
</dbReference>
<dbReference type="EMBL" id="JBHULC010000018">
    <property type="protein sequence ID" value="MFD2522255.1"/>
    <property type="molecule type" value="Genomic_DNA"/>
</dbReference>
<dbReference type="InterPro" id="IPR019052">
    <property type="entry name" value="DUF2383"/>
</dbReference>
<evidence type="ECO:0000313" key="2">
    <source>
        <dbReference type="EMBL" id="MFD2522255.1"/>
    </source>
</evidence>
<gene>
    <name evidence="2" type="ORF">ACFSR2_15270</name>
</gene>
<protein>
    <submittedName>
        <fullName evidence="2">PA2169 family four-helix-bundle protein</fullName>
    </submittedName>
</protein>
<dbReference type="Proteomes" id="UP001597510">
    <property type="component" value="Unassembled WGS sequence"/>
</dbReference>
<feature type="domain" description="DUF2383" evidence="1">
    <location>
        <begin position="6"/>
        <end position="114"/>
    </location>
</feature>
<dbReference type="Gene3D" id="1.20.1260.10">
    <property type="match status" value="1"/>
</dbReference>
<dbReference type="SUPFAM" id="SSF47240">
    <property type="entry name" value="Ferritin-like"/>
    <property type="match status" value="1"/>
</dbReference>
<comment type="caution">
    <text evidence="2">The sequence shown here is derived from an EMBL/GenBank/DDBJ whole genome shotgun (WGS) entry which is preliminary data.</text>
</comment>
<proteinExistence type="predicted"/>
<dbReference type="InterPro" id="IPR012347">
    <property type="entry name" value="Ferritin-like"/>
</dbReference>
<dbReference type="InterPro" id="IPR011971">
    <property type="entry name" value="CHP02284"/>
</dbReference>
<sequence>METEKIVREVNYIIIHNLDAQEAYNDAASNVDNDELRNAMLEEAERRGVYARELQREIKDLGEDIANDTSMEAEWRRIWLELKGIFTTKDDADIIEECKKADDETIIAYDTVLQIGEPFLPSRIYNIITKQRKEIGLTYQAHLKFHEAKVVH</sequence>
<dbReference type="NCBIfam" id="TIGR02284">
    <property type="entry name" value="PA2169 family four-helix-bundle protein"/>
    <property type="match status" value="1"/>
</dbReference>
<evidence type="ECO:0000259" key="1">
    <source>
        <dbReference type="Pfam" id="PF09537"/>
    </source>
</evidence>
<evidence type="ECO:0000313" key="3">
    <source>
        <dbReference type="Proteomes" id="UP001597510"/>
    </source>
</evidence>
<keyword evidence="3" id="KW-1185">Reference proteome</keyword>
<dbReference type="RefSeq" id="WP_340234340.1">
    <property type="nucleotide sequence ID" value="NZ_JBBEWC010000002.1"/>
</dbReference>
<organism evidence="2 3">
    <name type="scientific">Emticicia soli</name>
    <dbReference type="NCBI Taxonomy" id="2027878"/>
    <lineage>
        <taxon>Bacteria</taxon>
        <taxon>Pseudomonadati</taxon>
        <taxon>Bacteroidota</taxon>
        <taxon>Cytophagia</taxon>
        <taxon>Cytophagales</taxon>
        <taxon>Leadbetterellaceae</taxon>
        <taxon>Emticicia</taxon>
    </lineage>
</organism>
<reference evidence="3" key="1">
    <citation type="journal article" date="2019" name="Int. J. Syst. Evol. Microbiol.">
        <title>The Global Catalogue of Microorganisms (GCM) 10K type strain sequencing project: providing services to taxonomists for standard genome sequencing and annotation.</title>
        <authorList>
            <consortium name="The Broad Institute Genomics Platform"/>
            <consortium name="The Broad Institute Genome Sequencing Center for Infectious Disease"/>
            <person name="Wu L."/>
            <person name="Ma J."/>
        </authorList>
    </citation>
    <scope>NUCLEOTIDE SEQUENCE [LARGE SCALE GENOMIC DNA]</scope>
    <source>
        <strain evidence="3">KCTC 52344</strain>
    </source>
</reference>
<dbReference type="Pfam" id="PF09537">
    <property type="entry name" value="DUF2383"/>
    <property type="match status" value="1"/>
</dbReference>